<dbReference type="InterPro" id="IPR037523">
    <property type="entry name" value="VOC_core"/>
</dbReference>
<comment type="caution">
    <text evidence="5">The sequence shown here is derived from an EMBL/GenBank/DDBJ whole genome shotgun (WGS) entry which is preliminary data.</text>
</comment>
<sequence length="125" mass="14233">MTVDFRSVVPILRIFDVTKADEFYVGYLGFGVDWDHRFDETAPLYRQISRHGLTLHLSEHHGDGSPGVQIRVVMRGLDALHGELEAKKYRYMRPGIETGPAPGSREMVVVDPFGNQIRFCEEAQE</sequence>
<dbReference type="SUPFAM" id="SSF54593">
    <property type="entry name" value="Glyoxalase/Bleomycin resistance protein/Dihydroxybiphenyl dioxygenase"/>
    <property type="match status" value="1"/>
</dbReference>
<dbReference type="InterPro" id="IPR029068">
    <property type="entry name" value="Glyas_Bleomycin-R_OHBP_Dase"/>
</dbReference>
<evidence type="ECO:0000256" key="1">
    <source>
        <dbReference type="ARBA" id="ARBA00011051"/>
    </source>
</evidence>
<evidence type="ECO:0000256" key="2">
    <source>
        <dbReference type="ARBA" id="ARBA00021572"/>
    </source>
</evidence>
<protein>
    <recommendedName>
        <fullName evidence="2">Bleomycin resistance protein</fullName>
    </recommendedName>
</protein>
<keyword evidence="6" id="KW-1185">Reference proteome</keyword>
<organism evidence="5 6">
    <name type="scientific">Ophiocordyceps polyrhachis-furcata BCC 54312</name>
    <dbReference type="NCBI Taxonomy" id="1330021"/>
    <lineage>
        <taxon>Eukaryota</taxon>
        <taxon>Fungi</taxon>
        <taxon>Dikarya</taxon>
        <taxon>Ascomycota</taxon>
        <taxon>Pezizomycotina</taxon>
        <taxon>Sordariomycetes</taxon>
        <taxon>Hypocreomycetidae</taxon>
        <taxon>Hypocreales</taxon>
        <taxon>Ophiocordycipitaceae</taxon>
        <taxon>Ophiocordyceps</taxon>
    </lineage>
</organism>
<reference evidence="5 6" key="1">
    <citation type="journal article" date="2015" name="BMC Genomics">
        <title>Insights from the genome of Ophiocordyceps polyrhachis-furcata to pathogenicity and host specificity in insect fungi.</title>
        <authorList>
            <person name="Wichadakul D."/>
            <person name="Kobmoo N."/>
            <person name="Ingsriswang S."/>
            <person name="Tangphatsornruang S."/>
            <person name="Chantasingh D."/>
            <person name="Luangsa-ard J.J."/>
            <person name="Eurwilaichitr L."/>
        </authorList>
    </citation>
    <scope>NUCLEOTIDE SEQUENCE [LARGE SCALE GENOMIC DNA]</scope>
    <source>
        <strain evidence="5 6">BCC 54312</strain>
    </source>
</reference>
<gene>
    <name evidence="5" type="ORF">L249_2197</name>
</gene>
<name>A0A367LNE7_9HYPO</name>
<dbReference type="CDD" id="cd08349">
    <property type="entry name" value="BLMA_like"/>
    <property type="match status" value="1"/>
</dbReference>
<evidence type="ECO:0000259" key="4">
    <source>
        <dbReference type="PROSITE" id="PS51819"/>
    </source>
</evidence>
<dbReference type="PROSITE" id="PS51819">
    <property type="entry name" value="VOC"/>
    <property type="match status" value="1"/>
</dbReference>
<comment type="similarity">
    <text evidence="1">Belongs to the bleomycin resistance protein family.</text>
</comment>
<dbReference type="Proteomes" id="UP000253664">
    <property type="component" value="Unassembled WGS sequence"/>
</dbReference>
<keyword evidence="3" id="KW-0046">Antibiotic resistance</keyword>
<evidence type="ECO:0000313" key="5">
    <source>
        <dbReference type="EMBL" id="RCI15966.1"/>
    </source>
</evidence>
<evidence type="ECO:0000256" key="3">
    <source>
        <dbReference type="ARBA" id="ARBA00023251"/>
    </source>
</evidence>
<dbReference type="AlphaFoldDB" id="A0A367LNE7"/>
<proteinExistence type="inferred from homology"/>
<dbReference type="Pfam" id="PF19581">
    <property type="entry name" value="Glyoxalase_7"/>
    <property type="match status" value="1"/>
</dbReference>
<dbReference type="OrthoDB" id="4235865at2759"/>
<accession>A0A367LNE7</accession>
<feature type="domain" description="VOC" evidence="4">
    <location>
        <begin position="4"/>
        <end position="122"/>
    </location>
</feature>
<evidence type="ECO:0000313" key="6">
    <source>
        <dbReference type="Proteomes" id="UP000253664"/>
    </source>
</evidence>
<dbReference type="GO" id="GO:0046677">
    <property type="term" value="P:response to antibiotic"/>
    <property type="evidence" value="ECO:0007669"/>
    <property type="project" value="UniProtKB-KW"/>
</dbReference>
<dbReference type="EMBL" id="LKCN02000001">
    <property type="protein sequence ID" value="RCI15966.1"/>
    <property type="molecule type" value="Genomic_DNA"/>
</dbReference>
<dbReference type="Gene3D" id="3.10.180.10">
    <property type="entry name" value="2,3-Dihydroxybiphenyl 1,2-Dioxygenase, domain 1"/>
    <property type="match status" value="1"/>
</dbReference>
<dbReference type="InterPro" id="IPR000335">
    <property type="entry name" value="Bleomycin-R"/>
</dbReference>